<keyword evidence="1" id="KW-0732">Signal</keyword>
<name>A0AAN6GVF4_9BASI</name>
<feature type="signal peptide" evidence="1">
    <location>
        <begin position="1"/>
        <end position="17"/>
    </location>
</feature>
<dbReference type="AlphaFoldDB" id="A0AAN6GVF4"/>
<dbReference type="Proteomes" id="UP001176517">
    <property type="component" value="Unassembled WGS sequence"/>
</dbReference>
<protein>
    <submittedName>
        <fullName evidence="2">Uncharacterized protein</fullName>
    </submittedName>
</protein>
<comment type="caution">
    <text evidence="2">The sequence shown here is derived from an EMBL/GenBank/DDBJ whole genome shotgun (WGS) entry which is preliminary data.</text>
</comment>
<dbReference type="EMBL" id="JAPDMZ010000028">
    <property type="protein sequence ID" value="KAK0555325.1"/>
    <property type="molecule type" value="Genomic_DNA"/>
</dbReference>
<reference evidence="2" key="1">
    <citation type="journal article" date="2023" name="PhytoFront">
        <title>Draft Genome Resources of Seven Strains of Tilletia horrida, Causal Agent of Kernel Smut of Rice.</title>
        <authorList>
            <person name="Khanal S."/>
            <person name="Antony Babu S."/>
            <person name="Zhou X.G."/>
        </authorList>
    </citation>
    <scope>NUCLEOTIDE SEQUENCE</scope>
    <source>
        <strain evidence="2">TX6</strain>
    </source>
</reference>
<sequence length="206" mass="21678">MKLAIATSFALIGASLAAVAEPLDTRAITQTKTLNATLRCDFLVTTGANFNNRTFALDATVQLPQSVDAGQPFNLTASFRLTNELSYIRTLLHALGGRTLGGVVSKLVVNAAGSNPASINAAAKKPITITNVTLDAGSSLPVLSFPLKGKVLSVGPFSATSSKPVVFSFGDMIANLTLWNETTKLDYPYNIYCPPQTRLTTIATVA</sequence>
<evidence type="ECO:0000313" key="2">
    <source>
        <dbReference type="EMBL" id="KAK0555325.1"/>
    </source>
</evidence>
<keyword evidence="3" id="KW-1185">Reference proteome</keyword>
<gene>
    <name evidence="2" type="ORF">OC846_001753</name>
</gene>
<feature type="chain" id="PRO_5042890088" evidence="1">
    <location>
        <begin position="18"/>
        <end position="206"/>
    </location>
</feature>
<evidence type="ECO:0000256" key="1">
    <source>
        <dbReference type="SAM" id="SignalP"/>
    </source>
</evidence>
<proteinExistence type="predicted"/>
<accession>A0AAN6GVF4</accession>
<evidence type="ECO:0000313" key="3">
    <source>
        <dbReference type="Proteomes" id="UP001176517"/>
    </source>
</evidence>
<organism evidence="2 3">
    <name type="scientific">Tilletia horrida</name>
    <dbReference type="NCBI Taxonomy" id="155126"/>
    <lineage>
        <taxon>Eukaryota</taxon>
        <taxon>Fungi</taxon>
        <taxon>Dikarya</taxon>
        <taxon>Basidiomycota</taxon>
        <taxon>Ustilaginomycotina</taxon>
        <taxon>Exobasidiomycetes</taxon>
        <taxon>Tilletiales</taxon>
        <taxon>Tilletiaceae</taxon>
        <taxon>Tilletia</taxon>
    </lineage>
</organism>